<protein>
    <submittedName>
        <fullName evidence="2">Uncharacterized protein</fullName>
    </submittedName>
</protein>
<reference evidence="2 3" key="1">
    <citation type="submission" date="2020-04" db="EMBL/GenBank/DDBJ databases">
        <authorList>
            <person name="Alioto T."/>
            <person name="Alioto T."/>
            <person name="Gomez Garrido J."/>
        </authorList>
    </citation>
    <scope>NUCLEOTIDE SEQUENCE [LARGE SCALE GENOMIC DNA]</scope>
</reference>
<dbReference type="AlphaFoldDB" id="A0A8S1CYC1"/>
<dbReference type="EMBL" id="CADEPI010000080">
    <property type="protein sequence ID" value="CAB3373079.1"/>
    <property type="molecule type" value="Genomic_DNA"/>
</dbReference>
<feature type="compositionally biased region" description="Basic and acidic residues" evidence="1">
    <location>
        <begin position="24"/>
        <end position="41"/>
    </location>
</feature>
<comment type="caution">
    <text evidence="2">The sequence shown here is derived from an EMBL/GenBank/DDBJ whole genome shotgun (WGS) entry which is preliminary data.</text>
</comment>
<evidence type="ECO:0000313" key="2">
    <source>
        <dbReference type="EMBL" id="CAB3373079.1"/>
    </source>
</evidence>
<proteinExistence type="predicted"/>
<feature type="region of interest" description="Disordered" evidence="1">
    <location>
        <begin position="24"/>
        <end position="179"/>
    </location>
</feature>
<keyword evidence="3" id="KW-1185">Reference proteome</keyword>
<feature type="compositionally biased region" description="Basic and acidic residues" evidence="1">
    <location>
        <begin position="88"/>
        <end position="101"/>
    </location>
</feature>
<evidence type="ECO:0000313" key="3">
    <source>
        <dbReference type="Proteomes" id="UP000494165"/>
    </source>
</evidence>
<feature type="compositionally biased region" description="Basic and acidic residues" evidence="1">
    <location>
        <begin position="145"/>
        <end position="160"/>
    </location>
</feature>
<sequence>MMNLLDRKHIQVESLPQSLSVLQKETRGKAHQEGMQDDEQKGMIYSSSDGRVVHAPGGLPDPGHDGGRKSAPVRQSSAPKKRTKGKARHEGMQLDNEDHPDPAAVIKDPLQCRRSRRILSRCPATSSDLGRDVVHAPGGPPEPGDSGRDDYNDVTRRNEDENVGPADAPNDLPYQPPAWTLRQVGLPVVRPRRLFFFRD</sequence>
<evidence type="ECO:0000256" key="1">
    <source>
        <dbReference type="SAM" id="MobiDB-lite"/>
    </source>
</evidence>
<gene>
    <name evidence="2" type="ORF">CLODIP_2_CD07748</name>
</gene>
<organism evidence="2 3">
    <name type="scientific">Cloeon dipterum</name>
    <dbReference type="NCBI Taxonomy" id="197152"/>
    <lineage>
        <taxon>Eukaryota</taxon>
        <taxon>Metazoa</taxon>
        <taxon>Ecdysozoa</taxon>
        <taxon>Arthropoda</taxon>
        <taxon>Hexapoda</taxon>
        <taxon>Insecta</taxon>
        <taxon>Pterygota</taxon>
        <taxon>Palaeoptera</taxon>
        <taxon>Ephemeroptera</taxon>
        <taxon>Pisciforma</taxon>
        <taxon>Baetidae</taxon>
        <taxon>Cloeon</taxon>
    </lineage>
</organism>
<accession>A0A8S1CYC1</accession>
<name>A0A8S1CYC1_9INSE</name>
<dbReference type="Proteomes" id="UP000494165">
    <property type="component" value="Unassembled WGS sequence"/>
</dbReference>